<feature type="chain" id="PRO_5046911936" evidence="1">
    <location>
        <begin position="20"/>
        <end position="173"/>
    </location>
</feature>
<keyword evidence="3" id="KW-1185">Reference proteome</keyword>
<evidence type="ECO:0000313" key="2">
    <source>
        <dbReference type="EMBL" id="MFD0964882.1"/>
    </source>
</evidence>
<gene>
    <name evidence="2" type="ORF">ACFQ1O_12775</name>
</gene>
<keyword evidence="1" id="KW-0732">Signal</keyword>
<proteinExistence type="predicted"/>
<protein>
    <submittedName>
        <fullName evidence="2">Uncharacterized protein</fullName>
    </submittedName>
</protein>
<feature type="signal peptide" evidence="1">
    <location>
        <begin position="1"/>
        <end position="19"/>
    </location>
</feature>
<evidence type="ECO:0000256" key="1">
    <source>
        <dbReference type="SAM" id="SignalP"/>
    </source>
</evidence>
<organism evidence="2 3">
    <name type="scientific">Pseudofulvibacter geojedonensis</name>
    <dbReference type="NCBI Taxonomy" id="1123758"/>
    <lineage>
        <taxon>Bacteria</taxon>
        <taxon>Pseudomonadati</taxon>
        <taxon>Bacteroidota</taxon>
        <taxon>Flavobacteriia</taxon>
        <taxon>Flavobacteriales</taxon>
        <taxon>Flavobacteriaceae</taxon>
        <taxon>Pseudofulvibacter</taxon>
    </lineage>
</organism>
<evidence type="ECO:0000313" key="3">
    <source>
        <dbReference type="Proteomes" id="UP001596997"/>
    </source>
</evidence>
<dbReference type="EMBL" id="JBHTJM010000010">
    <property type="protein sequence ID" value="MFD0964882.1"/>
    <property type="molecule type" value="Genomic_DNA"/>
</dbReference>
<reference evidence="3" key="1">
    <citation type="journal article" date="2019" name="Int. J. Syst. Evol. Microbiol.">
        <title>The Global Catalogue of Microorganisms (GCM) 10K type strain sequencing project: providing services to taxonomists for standard genome sequencing and annotation.</title>
        <authorList>
            <consortium name="The Broad Institute Genomics Platform"/>
            <consortium name="The Broad Institute Genome Sequencing Center for Infectious Disease"/>
            <person name="Wu L."/>
            <person name="Ma J."/>
        </authorList>
    </citation>
    <scope>NUCLEOTIDE SEQUENCE [LARGE SCALE GENOMIC DNA]</scope>
    <source>
        <strain evidence="3">CCUG 62114</strain>
    </source>
</reference>
<accession>A0ABW3I5J1</accession>
<dbReference type="RefSeq" id="WP_377716477.1">
    <property type="nucleotide sequence ID" value="NZ_JBHTJM010000010.1"/>
</dbReference>
<dbReference type="Proteomes" id="UP001596997">
    <property type="component" value="Unassembled WGS sequence"/>
</dbReference>
<sequence length="173" mass="20097">MKRFLFVISALFITSLVSAQKVLNNYKYVVVPIQYEFQKTEDQYQLNSLLKHKFKQLGLEAYLETEDLPKEVKTNTCSYLKPIINAKSNMFATKATIDLVDCEGKVVYTTKEGKSISKNVRASYLEAIRMSLKSFDGYHYRYEPKEEVVVVEKEIKVNKDNLKKESVKKNVFI</sequence>
<name>A0ABW3I5J1_9FLAO</name>
<comment type="caution">
    <text evidence="2">The sequence shown here is derived from an EMBL/GenBank/DDBJ whole genome shotgun (WGS) entry which is preliminary data.</text>
</comment>